<dbReference type="GO" id="GO:0016787">
    <property type="term" value="F:hydrolase activity"/>
    <property type="evidence" value="ECO:0007669"/>
    <property type="project" value="UniProtKB-KW"/>
</dbReference>
<evidence type="ECO:0000313" key="3">
    <source>
        <dbReference type="EMBL" id="PQJ09191.1"/>
    </source>
</evidence>
<dbReference type="RefSeq" id="WP_105041096.1">
    <property type="nucleotide sequence ID" value="NZ_PPSL01000007.1"/>
</dbReference>
<dbReference type="Proteomes" id="UP000239872">
    <property type="component" value="Unassembled WGS sequence"/>
</dbReference>
<gene>
    <name evidence="3" type="ORF">CJD36_020615</name>
</gene>
<dbReference type="InterPro" id="IPR051049">
    <property type="entry name" value="Dienelactone_hydrolase-like"/>
</dbReference>
<keyword evidence="3" id="KW-0378">Hydrolase</keyword>
<proteinExistence type="predicted"/>
<dbReference type="SUPFAM" id="SSF53474">
    <property type="entry name" value="alpha/beta-Hydrolases"/>
    <property type="match status" value="1"/>
</dbReference>
<reference evidence="3 4" key="1">
    <citation type="submission" date="2018-01" db="EMBL/GenBank/DDBJ databases">
        <title>A novel member of the phylum Bacteroidetes isolated from glacier ice.</title>
        <authorList>
            <person name="Liu Q."/>
            <person name="Xin Y.-H."/>
        </authorList>
    </citation>
    <scope>NUCLEOTIDE SEQUENCE [LARGE SCALE GENOMIC DNA]</scope>
    <source>
        <strain evidence="3 4">RB1R16</strain>
    </source>
</reference>
<keyword evidence="1" id="KW-0732">Signal</keyword>
<organism evidence="3 4">
    <name type="scientific">Flavipsychrobacter stenotrophus</name>
    <dbReference type="NCBI Taxonomy" id="2077091"/>
    <lineage>
        <taxon>Bacteria</taxon>
        <taxon>Pseudomonadati</taxon>
        <taxon>Bacteroidota</taxon>
        <taxon>Chitinophagia</taxon>
        <taxon>Chitinophagales</taxon>
        <taxon>Chitinophagaceae</taxon>
        <taxon>Flavipsychrobacter</taxon>
    </lineage>
</organism>
<evidence type="ECO:0000256" key="1">
    <source>
        <dbReference type="SAM" id="SignalP"/>
    </source>
</evidence>
<dbReference type="OrthoDB" id="9787933at2"/>
<accession>A0A2S7SRD1</accession>
<dbReference type="PANTHER" id="PTHR46623">
    <property type="entry name" value="CARBOXYMETHYLENEBUTENOLIDASE-RELATED"/>
    <property type="match status" value="1"/>
</dbReference>
<dbReference type="Gene3D" id="3.40.50.1820">
    <property type="entry name" value="alpha/beta hydrolase"/>
    <property type="match status" value="1"/>
</dbReference>
<dbReference type="InterPro" id="IPR002925">
    <property type="entry name" value="Dienelactn_hydro"/>
</dbReference>
<dbReference type="AlphaFoldDB" id="A0A2S7SRD1"/>
<protein>
    <submittedName>
        <fullName evidence="3">Dienelactone hydrolase</fullName>
    </submittedName>
</protein>
<comment type="caution">
    <text evidence="3">The sequence shown here is derived from an EMBL/GenBank/DDBJ whole genome shotgun (WGS) entry which is preliminary data.</text>
</comment>
<name>A0A2S7SRD1_9BACT</name>
<evidence type="ECO:0000313" key="4">
    <source>
        <dbReference type="Proteomes" id="UP000239872"/>
    </source>
</evidence>
<dbReference type="Pfam" id="PF01738">
    <property type="entry name" value="DLH"/>
    <property type="match status" value="1"/>
</dbReference>
<evidence type="ECO:0000259" key="2">
    <source>
        <dbReference type="Pfam" id="PF01738"/>
    </source>
</evidence>
<keyword evidence="4" id="KW-1185">Reference proteome</keyword>
<dbReference type="InterPro" id="IPR029058">
    <property type="entry name" value="AB_hydrolase_fold"/>
</dbReference>
<feature type="chain" id="PRO_5015540979" evidence="1">
    <location>
        <begin position="22"/>
        <end position="281"/>
    </location>
</feature>
<dbReference type="PANTHER" id="PTHR46623:SF6">
    <property type="entry name" value="ALPHA_BETA-HYDROLASES SUPERFAMILY PROTEIN"/>
    <property type="match status" value="1"/>
</dbReference>
<dbReference type="EMBL" id="PPSL01000007">
    <property type="protein sequence ID" value="PQJ09191.1"/>
    <property type="molecule type" value="Genomic_DNA"/>
</dbReference>
<sequence>MRKLLLLATTAMLLQSSVSTAQNCCRKRSGMQELAMNIDFKGAHEAPLPFTYESDNGEDVSFTTPDNSKSKAFYLPSKATTDKVVIIFHEWWGLNDYIKREAENIQKKLGGNVEVYAVDLYDGNVATTPDEAGKMMGGLKPERAMAIINGLMQKIGKDKKVVTLGWCMGGSWSFAGTLAAGSQAKGCVMYYGFPDADKDHIKNLKADVLYIRGTEDGFITKESVDEFAKNVKSLTKVKYTQKDFKAVHAFANPSNPKYDVKAATEAMDISIKFIKEHLGIK</sequence>
<feature type="domain" description="Dienelactone hydrolase" evidence="2">
    <location>
        <begin position="75"/>
        <end position="277"/>
    </location>
</feature>
<feature type="signal peptide" evidence="1">
    <location>
        <begin position="1"/>
        <end position="21"/>
    </location>
</feature>